<feature type="binding site" evidence="10">
    <location>
        <begin position="596"/>
        <end position="598"/>
    </location>
    <ligand>
        <name>a peptide</name>
        <dbReference type="ChEBI" id="CHEBI:60466"/>
    </ligand>
</feature>
<keyword evidence="7 11" id="KW-0862">Zinc</keyword>
<evidence type="ECO:0000313" key="13">
    <source>
        <dbReference type="EMBL" id="KAF9526415.1"/>
    </source>
</evidence>
<evidence type="ECO:0000256" key="6">
    <source>
        <dbReference type="ARBA" id="ARBA00022801"/>
    </source>
</evidence>
<dbReference type="GO" id="GO:0008270">
    <property type="term" value="F:zinc ion binding"/>
    <property type="evidence" value="ECO:0007669"/>
    <property type="project" value="InterPro"/>
</dbReference>
<dbReference type="SUPFAM" id="SSF55486">
    <property type="entry name" value="Metalloproteases ('zincins'), catalytic domain"/>
    <property type="match status" value="1"/>
</dbReference>
<dbReference type="Gene3D" id="1.25.40.320">
    <property type="entry name" value="Peptidase M1, leukotriene A4 hydrolase/aminopeptidase C-terminal domain"/>
    <property type="match status" value="1"/>
</dbReference>
<feature type="binding site" evidence="11">
    <location>
        <position position="312"/>
    </location>
    <ligand>
        <name>Zn(2+)</name>
        <dbReference type="ChEBI" id="CHEBI:29105"/>
        <note>catalytic</note>
    </ligand>
</feature>
<dbReference type="FunFam" id="3.30.2010.30:FF:000001">
    <property type="entry name" value="Leukotriene A(4) hydrolase"/>
    <property type="match status" value="1"/>
</dbReference>
<dbReference type="InterPro" id="IPR049980">
    <property type="entry name" value="LTA4H_cat"/>
</dbReference>
<evidence type="ECO:0000313" key="14">
    <source>
        <dbReference type="Proteomes" id="UP000807306"/>
    </source>
</evidence>
<dbReference type="EMBL" id="MU157871">
    <property type="protein sequence ID" value="KAF9526415.1"/>
    <property type="molecule type" value="Genomic_DNA"/>
</dbReference>
<comment type="cofactor">
    <cofactor evidence="11">
        <name>Zn(2+)</name>
        <dbReference type="ChEBI" id="CHEBI:29105"/>
    </cofactor>
    <text evidence="11">Binds 1 zinc ion per subunit.</text>
</comment>
<feature type="binding site" evidence="11">
    <location>
        <position position="331"/>
    </location>
    <ligand>
        <name>Zn(2+)</name>
        <dbReference type="ChEBI" id="CHEBI:29105"/>
        <note>catalytic</note>
    </ligand>
</feature>
<feature type="domain" description="Peptidase M1 leukotriene A4 hydrolase/aminopeptidase C-terminal" evidence="12">
    <location>
        <begin position="483"/>
        <end position="638"/>
    </location>
</feature>
<keyword evidence="8" id="KW-0482">Metalloprotease</keyword>
<evidence type="ECO:0000256" key="11">
    <source>
        <dbReference type="PIRSR" id="PIRSR634015-3"/>
    </source>
</evidence>
<evidence type="ECO:0000256" key="5">
    <source>
        <dbReference type="ARBA" id="ARBA00022723"/>
    </source>
</evidence>
<evidence type="ECO:0000256" key="7">
    <source>
        <dbReference type="ARBA" id="ARBA00022833"/>
    </source>
</evidence>
<evidence type="ECO:0000256" key="10">
    <source>
        <dbReference type="PIRSR" id="PIRSR634015-2"/>
    </source>
</evidence>
<evidence type="ECO:0000259" key="12">
    <source>
        <dbReference type="SMART" id="SM01263"/>
    </source>
</evidence>
<dbReference type="Pfam" id="PF09127">
    <property type="entry name" value="Leuk-A4-hydro_C"/>
    <property type="match status" value="1"/>
</dbReference>
<evidence type="ECO:0000256" key="3">
    <source>
        <dbReference type="ARBA" id="ARBA00022490"/>
    </source>
</evidence>
<keyword evidence="4" id="KW-0645">Protease</keyword>
<evidence type="ECO:0000256" key="8">
    <source>
        <dbReference type="ARBA" id="ARBA00023049"/>
    </source>
</evidence>
<evidence type="ECO:0000256" key="4">
    <source>
        <dbReference type="ARBA" id="ARBA00022670"/>
    </source>
</evidence>
<keyword evidence="14" id="KW-1185">Reference proteome</keyword>
<evidence type="ECO:0000256" key="1">
    <source>
        <dbReference type="ARBA" id="ARBA00004496"/>
    </source>
</evidence>
<feature type="active site" description="Proton donor" evidence="9">
    <location>
        <position position="397"/>
    </location>
</feature>
<accession>A0A9P6JN84</accession>
<dbReference type="CDD" id="cd09599">
    <property type="entry name" value="M1_LTA4H"/>
    <property type="match status" value="1"/>
</dbReference>
<feature type="binding site" evidence="10">
    <location>
        <begin position="279"/>
        <end position="284"/>
    </location>
    <ligand>
        <name>a peptide</name>
        <dbReference type="ChEBI" id="CHEBI:60466"/>
    </ligand>
</feature>
<feature type="binding site" evidence="11">
    <location>
        <position position="308"/>
    </location>
    <ligand>
        <name>Zn(2+)</name>
        <dbReference type="ChEBI" id="CHEBI:29105"/>
        <note>catalytic</note>
    </ligand>
</feature>
<comment type="similarity">
    <text evidence="2">Belongs to the peptidase M1 family.</text>
</comment>
<dbReference type="InterPro" id="IPR045357">
    <property type="entry name" value="Aminopeptidase_N-like_N"/>
</dbReference>
<feature type="binding site" evidence="10">
    <location>
        <begin position="135"/>
        <end position="137"/>
    </location>
    <ligand>
        <name>a peptide</name>
        <dbReference type="ChEBI" id="CHEBI:60466"/>
    </ligand>
</feature>
<dbReference type="Proteomes" id="UP000807306">
    <property type="component" value="Unassembled WGS sequence"/>
</dbReference>
<dbReference type="GO" id="GO:0006508">
    <property type="term" value="P:proteolysis"/>
    <property type="evidence" value="ECO:0007669"/>
    <property type="project" value="UniProtKB-KW"/>
</dbReference>
<reference evidence="13" key="1">
    <citation type="submission" date="2020-11" db="EMBL/GenBank/DDBJ databases">
        <authorList>
            <consortium name="DOE Joint Genome Institute"/>
            <person name="Ahrendt S."/>
            <person name="Riley R."/>
            <person name="Andreopoulos W."/>
            <person name="Labutti K."/>
            <person name="Pangilinan J."/>
            <person name="Ruiz-Duenas F.J."/>
            <person name="Barrasa J.M."/>
            <person name="Sanchez-Garcia M."/>
            <person name="Camarero S."/>
            <person name="Miyauchi S."/>
            <person name="Serrano A."/>
            <person name="Linde D."/>
            <person name="Babiker R."/>
            <person name="Drula E."/>
            <person name="Ayuso-Fernandez I."/>
            <person name="Pacheco R."/>
            <person name="Padilla G."/>
            <person name="Ferreira P."/>
            <person name="Barriuso J."/>
            <person name="Kellner H."/>
            <person name="Castanera R."/>
            <person name="Alfaro M."/>
            <person name="Ramirez L."/>
            <person name="Pisabarro A.G."/>
            <person name="Kuo A."/>
            <person name="Tritt A."/>
            <person name="Lipzen A."/>
            <person name="He G."/>
            <person name="Yan M."/>
            <person name="Ng V."/>
            <person name="Cullen D."/>
            <person name="Martin F."/>
            <person name="Rosso M.-N."/>
            <person name="Henrissat B."/>
            <person name="Hibbett D."/>
            <person name="Martinez A.T."/>
            <person name="Grigoriev I.V."/>
        </authorList>
    </citation>
    <scope>NUCLEOTIDE SEQUENCE</scope>
    <source>
        <strain evidence="13">CBS 506.95</strain>
    </source>
</reference>
<dbReference type="GO" id="GO:0005829">
    <property type="term" value="C:cytosol"/>
    <property type="evidence" value="ECO:0007669"/>
    <property type="project" value="TreeGrafter"/>
</dbReference>
<keyword evidence="5 11" id="KW-0479">Metal-binding</keyword>
<dbReference type="OrthoDB" id="79562at2759"/>
<dbReference type="FunFam" id="1.10.390.10:FF:000003">
    <property type="entry name" value="Leukotriene A(4) hydrolase"/>
    <property type="match status" value="1"/>
</dbReference>
<organism evidence="13 14">
    <name type="scientific">Crepidotus variabilis</name>
    <dbReference type="NCBI Taxonomy" id="179855"/>
    <lineage>
        <taxon>Eukaryota</taxon>
        <taxon>Fungi</taxon>
        <taxon>Dikarya</taxon>
        <taxon>Basidiomycota</taxon>
        <taxon>Agaricomycotina</taxon>
        <taxon>Agaricomycetes</taxon>
        <taxon>Agaricomycetidae</taxon>
        <taxon>Agaricales</taxon>
        <taxon>Agaricineae</taxon>
        <taxon>Crepidotaceae</taxon>
        <taxon>Crepidotus</taxon>
    </lineage>
</organism>
<protein>
    <submittedName>
        <fullName evidence="13">Leukotriene-A4 hydrolase</fullName>
    </submittedName>
</protein>
<comment type="subcellular location">
    <subcellularLocation>
        <location evidence="1">Cytoplasm</location>
    </subcellularLocation>
</comment>
<dbReference type="PRINTS" id="PR00756">
    <property type="entry name" value="ALADIPTASE"/>
</dbReference>
<dbReference type="SUPFAM" id="SSF63737">
    <property type="entry name" value="Leukotriene A4 hydrolase N-terminal domain"/>
    <property type="match status" value="1"/>
</dbReference>
<evidence type="ECO:0000256" key="2">
    <source>
        <dbReference type="ARBA" id="ARBA00010136"/>
    </source>
</evidence>
<dbReference type="SUPFAM" id="SSF48371">
    <property type="entry name" value="ARM repeat"/>
    <property type="match status" value="1"/>
</dbReference>
<dbReference type="GO" id="GO:0008237">
    <property type="term" value="F:metallopeptidase activity"/>
    <property type="evidence" value="ECO:0007669"/>
    <property type="project" value="UniProtKB-KW"/>
</dbReference>
<dbReference type="PANTHER" id="PTHR45726">
    <property type="entry name" value="LEUKOTRIENE A-4 HYDROLASE"/>
    <property type="match status" value="1"/>
</dbReference>
<evidence type="ECO:0000256" key="9">
    <source>
        <dbReference type="PIRSR" id="PIRSR634015-1"/>
    </source>
</evidence>
<dbReference type="Pfam" id="PF17900">
    <property type="entry name" value="Peptidase_M1_N"/>
    <property type="match status" value="1"/>
</dbReference>
<dbReference type="InterPro" id="IPR038502">
    <property type="entry name" value="M1_LTA-4_hydro/amino_C_sf"/>
</dbReference>
<comment type="caution">
    <text evidence="13">The sequence shown here is derived from an EMBL/GenBank/DDBJ whole genome shotgun (WGS) entry which is preliminary data.</text>
</comment>
<dbReference type="AlphaFoldDB" id="A0A9P6JN84"/>
<dbReference type="InterPro" id="IPR034015">
    <property type="entry name" value="M1_LTA4H"/>
</dbReference>
<keyword evidence="3" id="KW-0963">Cytoplasm</keyword>
<dbReference type="InterPro" id="IPR042097">
    <property type="entry name" value="Aminopeptidase_N-like_N_sf"/>
</dbReference>
<dbReference type="Gene3D" id="3.30.2010.30">
    <property type="match status" value="1"/>
</dbReference>
<feature type="active site" description="Proton acceptor" evidence="9">
    <location>
        <position position="309"/>
    </location>
</feature>
<dbReference type="SMART" id="SM01263">
    <property type="entry name" value="Leuk-A4-hydro_C"/>
    <property type="match status" value="1"/>
</dbReference>
<dbReference type="PANTHER" id="PTHR45726:SF3">
    <property type="entry name" value="LEUKOTRIENE A-4 HYDROLASE"/>
    <property type="match status" value="1"/>
</dbReference>
<dbReference type="Pfam" id="PF01433">
    <property type="entry name" value="Peptidase_M1"/>
    <property type="match status" value="1"/>
</dbReference>
<dbReference type="GO" id="GO:0004301">
    <property type="term" value="F:epoxide hydrolase activity"/>
    <property type="evidence" value="ECO:0007669"/>
    <property type="project" value="TreeGrafter"/>
</dbReference>
<sequence>MADITRDTASQSNPFDVATEHASFIWTVDFELQVIRGSVTHKLTVKKDSVKEVIFDTWDLEIFRIEVNGSNGKYDIKPKKAVVGSALHIFLPSNLKQDDKVTVKIDYSTTGGCTALQWLDKRQTQGKEHPYLFSQCQPTYARALAPLQDTPANKIKYSAAVTSILPVLLSARRVSPPADGPPHNGKAVGKEAVVYKYDQPVPIPTYLIAIASGNMRYKLFSKPEGKSWTSGVWAEPELIEKAFWEFSEDTTRFLSAEEEIIIDYQFGVYDLLVLPPSFPYGGMENACISFLTPSLLTGDRTLVDVVVHELTHSWFGNGVTHANPSHFWLNEGWTTYIERVLQERLHSPAERGFAYVIGSKALYDDLERYCDQPKFQRLVISFQNEEDPDDAYSSVPYEKGANFILHLEQTLGGLDVFLPYVKDYVKTFLGQSITTAQWKDHLYSYWSQHGGPEKVAALDTVDWEGWLYGEGTHLPVKMTYDLSLAEKAYHLAERWHNAAKDGSSAPDFKPSDIQDFNSNQIVVFLEKLHGYKSLDSPLILHLGKIYHIAETQNAEIRLRFYILAFLDPLAPAAKALLIPAIQWLIGEDNTGVIKGRMKFCRPVFRAAARVNRKAVLEAWNQNKGLFHPIAQKLIDKDLEAQVV</sequence>
<dbReference type="InterPro" id="IPR001930">
    <property type="entry name" value="Peptidase_M1"/>
</dbReference>
<dbReference type="Gene3D" id="1.10.390.10">
    <property type="entry name" value="Neutral Protease Domain 2"/>
    <property type="match status" value="1"/>
</dbReference>
<dbReference type="InterPro" id="IPR015211">
    <property type="entry name" value="Peptidase_M1_C"/>
</dbReference>
<dbReference type="InterPro" id="IPR027268">
    <property type="entry name" value="Peptidase_M4/M1_CTD_sf"/>
</dbReference>
<gene>
    <name evidence="13" type="ORF">CPB83DRAFT_857773</name>
</gene>
<keyword evidence="6 13" id="KW-0378">Hydrolase</keyword>
<dbReference type="InterPro" id="IPR014782">
    <property type="entry name" value="Peptidase_M1_dom"/>
</dbReference>
<dbReference type="InterPro" id="IPR016024">
    <property type="entry name" value="ARM-type_fold"/>
</dbReference>
<dbReference type="GO" id="GO:0004177">
    <property type="term" value="F:aminopeptidase activity"/>
    <property type="evidence" value="ECO:0007669"/>
    <property type="project" value="TreeGrafter"/>
</dbReference>
<dbReference type="Gene3D" id="2.60.40.1730">
    <property type="entry name" value="tricorn interacting facor f3 domain"/>
    <property type="match status" value="1"/>
</dbReference>
<dbReference type="FunFam" id="2.60.40.1730:FF:000004">
    <property type="entry name" value="Leukotriene A(4) hydrolase"/>
    <property type="match status" value="1"/>
</dbReference>
<proteinExistence type="inferred from homology"/>
<name>A0A9P6JN84_9AGAR</name>